<evidence type="ECO:0000256" key="3">
    <source>
        <dbReference type="ARBA" id="ARBA00016337"/>
    </source>
</evidence>
<evidence type="ECO:0000256" key="1">
    <source>
        <dbReference type="ARBA" id="ARBA00001946"/>
    </source>
</evidence>
<keyword evidence="7" id="KW-0274">FAD</keyword>
<evidence type="ECO:0000256" key="5">
    <source>
        <dbReference type="ARBA" id="ARBA00022679"/>
    </source>
</evidence>
<dbReference type="RefSeq" id="WP_038040505.1">
    <property type="nucleotide sequence ID" value="NZ_ML214252.1"/>
</dbReference>
<accession>A0ABY2K580</accession>
<comment type="catalytic activity">
    <reaction evidence="10">
        <text>L-threonyl-[protein] + FAD = FMN-L-threonyl-[protein] + AMP + H(+)</text>
        <dbReference type="Rhea" id="RHEA:36847"/>
        <dbReference type="Rhea" id="RHEA-COMP:11060"/>
        <dbReference type="Rhea" id="RHEA-COMP:11061"/>
        <dbReference type="ChEBI" id="CHEBI:15378"/>
        <dbReference type="ChEBI" id="CHEBI:30013"/>
        <dbReference type="ChEBI" id="CHEBI:57692"/>
        <dbReference type="ChEBI" id="CHEBI:74257"/>
        <dbReference type="ChEBI" id="CHEBI:456215"/>
        <dbReference type="EC" id="2.7.1.180"/>
    </reaction>
</comment>
<dbReference type="InterPro" id="IPR024932">
    <property type="entry name" value="ApbE"/>
</dbReference>
<dbReference type="InterPro" id="IPR003374">
    <property type="entry name" value="ApbE-like_sf"/>
</dbReference>
<proteinExistence type="predicted"/>
<keyword evidence="8" id="KW-0460">Magnesium</keyword>
<evidence type="ECO:0000256" key="6">
    <source>
        <dbReference type="ARBA" id="ARBA00022723"/>
    </source>
</evidence>
<dbReference type="Proteomes" id="UP000297244">
    <property type="component" value="Unassembled WGS sequence"/>
</dbReference>
<dbReference type="GO" id="GO:0016740">
    <property type="term" value="F:transferase activity"/>
    <property type="evidence" value="ECO:0007669"/>
    <property type="project" value="UniProtKB-KW"/>
</dbReference>
<comment type="cofactor">
    <cofactor evidence="1">
        <name>Mg(2+)</name>
        <dbReference type="ChEBI" id="CHEBI:18420"/>
    </cofactor>
</comment>
<evidence type="ECO:0000256" key="10">
    <source>
        <dbReference type="ARBA" id="ARBA00048540"/>
    </source>
</evidence>
<keyword evidence="4" id="KW-0285">Flavoprotein</keyword>
<evidence type="ECO:0000313" key="11">
    <source>
        <dbReference type="EMBL" id="TFU15409.1"/>
    </source>
</evidence>
<dbReference type="EC" id="2.7.1.180" evidence="2"/>
<dbReference type="Gene3D" id="3.10.520.10">
    <property type="entry name" value="ApbE-like domains"/>
    <property type="match status" value="2"/>
</dbReference>
<dbReference type="SUPFAM" id="SSF143631">
    <property type="entry name" value="ApbE-like"/>
    <property type="match status" value="1"/>
</dbReference>
<protein>
    <recommendedName>
        <fullName evidence="3">FAD:protein FMN transferase</fullName>
        <ecNumber evidence="2">2.7.1.180</ecNumber>
    </recommendedName>
    <alternativeName>
        <fullName evidence="9">Flavin transferase</fullName>
    </alternativeName>
</protein>
<dbReference type="Pfam" id="PF02424">
    <property type="entry name" value="ApbE"/>
    <property type="match status" value="2"/>
</dbReference>
<dbReference type="EMBL" id="SKBL01000017">
    <property type="protein sequence ID" value="TFU15409.1"/>
    <property type="molecule type" value="Genomic_DNA"/>
</dbReference>
<gene>
    <name evidence="11" type="ORF">E0489_09680</name>
</gene>
<evidence type="ECO:0000256" key="7">
    <source>
        <dbReference type="ARBA" id="ARBA00022827"/>
    </source>
</evidence>
<reference evidence="11 12" key="1">
    <citation type="submission" date="2019-03" db="EMBL/GenBank/DDBJ databases">
        <title>Thermus tengchongensis species for the arsenic transformation mechanism.</title>
        <authorList>
            <person name="Yuan G.C."/>
        </authorList>
    </citation>
    <scope>NUCLEOTIDE SEQUENCE [LARGE SCALE GENOMIC DNA]</scope>
    <source>
        <strain evidence="11 12">15Y</strain>
    </source>
</reference>
<sequence>MGRYGARWEGVLGSFLEVQLLAFPWKAGKAFRAALAEVGRLEAVFSRHRESELTRLVRQGGGRPSPEMREVLFLALRLQEATGGAFHPAPRHGGEAFRLLGEEVEVLAPLDLDGLAKGYIADRAAEAALRAGARAALVNLGGDLARRGPGRAEVAVEDPLGPDNAPPALILPLGEGGVATSGVRHRGPHLLDPRTGQPAQGLQATVLGPSAALADGLAKALFVLGREGFPLLTAFGALGVLFTRDGPVLRPEGGRDAQTLLQSARLL</sequence>
<evidence type="ECO:0000256" key="4">
    <source>
        <dbReference type="ARBA" id="ARBA00022630"/>
    </source>
</evidence>
<name>A0ABY2K580_9DEIN</name>
<keyword evidence="5 11" id="KW-0808">Transferase</keyword>
<keyword evidence="6" id="KW-0479">Metal-binding</keyword>
<evidence type="ECO:0000256" key="9">
    <source>
        <dbReference type="ARBA" id="ARBA00031306"/>
    </source>
</evidence>
<dbReference type="PANTHER" id="PTHR30040:SF2">
    <property type="entry name" value="FAD:PROTEIN FMN TRANSFERASE"/>
    <property type="match status" value="1"/>
</dbReference>
<dbReference type="PANTHER" id="PTHR30040">
    <property type="entry name" value="THIAMINE BIOSYNTHESIS LIPOPROTEIN APBE"/>
    <property type="match status" value="1"/>
</dbReference>
<keyword evidence="12" id="KW-1185">Reference proteome</keyword>
<comment type="caution">
    <text evidence="11">The sequence shown here is derived from an EMBL/GenBank/DDBJ whole genome shotgun (WGS) entry which is preliminary data.</text>
</comment>
<organism evidence="11 12">
    <name type="scientific">Thermus tengchongensis</name>
    <dbReference type="NCBI Taxonomy" id="1214928"/>
    <lineage>
        <taxon>Bacteria</taxon>
        <taxon>Thermotogati</taxon>
        <taxon>Deinococcota</taxon>
        <taxon>Deinococci</taxon>
        <taxon>Thermales</taxon>
        <taxon>Thermaceae</taxon>
        <taxon>Thermus</taxon>
    </lineage>
</organism>
<evidence type="ECO:0000256" key="8">
    <source>
        <dbReference type="ARBA" id="ARBA00022842"/>
    </source>
</evidence>
<evidence type="ECO:0000313" key="12">
    <source>
        <dbReference type="Proteomes" id="UP000297244"/>
    </source>
</evidence>
<evidence type="ECO:0000256" key="2">
    <source>
        <dbReference type="ARBA" id="ARBA00011955"/>
    </source>
</evidence>